<name>A0A2Z4AQM7_9BACT</name>
<dbReference type="Pfam" id="PF00905">
    <property type="entry name" value="Transpeptidase"/>
    <property type="match status" value="1"/>
</dbReference>
<keyword evidence="4" id="KW-1133">Transmembrane helix</keyword>
<accession>A0A2Z4AQM7</accession>
<dbReference type="GO" id="GO:0008658">
    <property type="term" value="F:penicillin binding"/>
    <property type="evidence" value="ECO:0007669"/>
    <property type="project" value="InterPro"/>
</dbReference>
<sequence length="594" mass="66521">MNGAYPSDWRIRLVVFGILGCFLGIIGRLYYLHVLDRERLVSMIERSRTDVKVLPARRGAIYDVRGNVLAATRSTVELGIDPHWMDPLDAKKIPSLANITGVSTDELGRQFERALGDKLLKRSEKGANVRWRKLAEGIDEARYKEVMKLGISGLYGNRTFQRFYPGKELAAHVVGFVNWEGLATIGLEKQMDFYLRGQDGWRETERDGRRRELPHFRSREVFPRDGLNLETTIDSFVQHIVEEEIGILVKTYSPNAATIIVSEPPTGRIVAMANTPTYDLNLFWKYPIGSHRNRALTDIFEPGSTFKIVTASGVLNEGIVDPDTKVDCSINAVRFQGKMVQLPVDDHPFDFLTVREIISKSSNRGAAQLGMLLGKKGLRRYASSFGFGEETNIRLGGEVRGLLHPVSDWDGLTISRLPIGHAVGVTVLQIHFAMSVIANGGILMAPQLLRRVFDEVGNTVVRYEPKARRRVISEATAWTMREVLQKAVSPEGTASKAAINGYDVAGKTGTARKIVNGRYSPQHHIASFIGFFPARNPRFLISVIIDEPEVRGVPYGGRIAAPIFRSLAENLIRYYGIKPETRTKELYVWKEAID</sequence>
<keyword evidence="7" id="KW-0378">Hydrolase</keyword>
<dbReference type="KEGG" id="mtar:DF168_01404"/>
<evidence type="ECO:0000256" key="3">
    <source>
        <dbReference type="ARBA" id="ARBA00023136"/>
    </source>
</evidence>
<comment type="subcellular location">
    <subcellularLocation>
        <location evidence="1">Membrane</location>
    </subcellularLocation>
</comment>
<protein>
    <submittedName>
        <fullName evidence="7">Putative peptidoglycan D,D-transpeptidase PenA</fullName>
        <ecNumber evidence="7">3.4.16.4</ecNumber>
    </submittedName>
</protein>
<dbReference type="PANTHER" id="PTHR30627:SF1">
    <property type="entry name" value="PEPTIDOGLYCAN D,D-TRANSPEPTIDASE FTSI"/>
    <property type="match status" value="1"/>
</dbReference>
<feature type="domain" description="Penicillin-binding protein dimerisation" evidence="6">
    <location>
        <begin position="54"/>
        <end position="209"/>
    </location>
</feature>
<evidence type="ECO:0000259" key="5">
    <source>
        <dbReference type="Pfam" id="PF00905"/>
    </source>
</evidence>
<dbReference type="EMBL" id="CP029803">
    <property type="protein sequence ID" value="AWT60202.1"/>
    <property type="molecule type" value="Genomic_DNA"/>
</dbReference>
<dbReference type="Gene3D" id="3.30.450.330">
    <property type="match status" value="1"/>
</dbReference>
<dbReference type="InterPro" id="IPR036138">
    <property type="entry name" value="PBP_dimer_sf"/>
</dbReference>
<dbReference type="GO" id="GO:0009002">
    <property type="term" value="F:serine-type D-Ala-D-Ala carboxypeptidase activity"/>
    <property type="evidence" value="ECO:0007669"/>
    <property type="project" value="UniProtKB-EC"/>
</dbReference>
<evidence type="ECO:0000259" key="6">
    <source>
        <dbReference type="Pfam" id="PF03717"/>
    </source>
</evidence>
<dbReference type="GO" id="GO:0071555">
    <property type="term" value="P:cell wall organization"/>
    <property type="evidence" value="ECO:0007669"/>
    <property type="project" value="TreeGrafter"/>
</dbReference>
<dbReference type="EC" id="3.4.16.4" evidence="7"/>
<feature type="domain" description="Penicillin-binding protein transpeptidase" evidence="5">
    <location>
        <begin position="258"/>
        <end position="568"/>
    </location>
</feature>
<dbReference type="SUPFAM" id="SSF56601">
    <property type="entry name" value="beta-lactamase/transpeptidase-like"/>
    <property type="match status" value="1"/>
</dbReference>
<feature type="transmembrane region" description="Helical" evidence="4">
    <location>
        <begin position="12"/>
        <end position="31"/>
    </location>
</feature>
<keyword evidence="3 4" id="KW-0472">Membrane</keyword>
<evidence type="ECO:0000256" key="2">
    <source>
        <dbReference type="ARBA" id="ARBA00022645"/>
    </source>
</evidence>
<evidence type="ECO:0000313" key="8">
    <source>
        <dbReference type="Proteomes" id="UP000247465"/>
    </source>
</evidence>
<dbReference type="Pfam" id="PF03717">
    <property type="entry name" value="PBP_dimer"/>
    <property type="match status" value="1"/>
</dbReference>
<dbReference type="Gene3D" id="3.90.1310.10">
    <property type="entry name" value="Penicillin-binding protein 2a (Domain 2)"/>
    <property type="match status" value="1"/>
</dbReference>
<keyword evidence="2 7" id="KW-0121">Carboxypeptidase</keyword>
<organism evidence="7 8">
    <name type="scientific">Candidatus Moanibacter tarae</name>
    <dbReference type="NCBI Taxonomy" id="2200854"/>
    <lineage>
        <taxon>Bacteria</taxon>
        <taxon>Pseudomonadati</taxon>
        <taxon>Verrucomicrobiota</taxon>
        <taxon>Opitutia</taxon>
        <taxon>Puniceicoccales</taxon>
        <taxon>Puniceicoccales incertae sedis</taxon>
        <taxon>Candidatus Moanibacter</taxon>
    </lineage>
</organism>
<keyword evidence="2 7" id="KW-0645">Protease</keyword>
<gene>
    <name evidence="7" type="primary">penA</name>
    <name evidence="7" type="ORF">DF168_01404</name>
</gene>
<dbReference type="InterPro" id="IPR005311">
    <property type="entry name" value="PBP_dimer"/>
</dbReference>
<dbReference type="GO" id="GO:0005886">
    <property type="term" value="C:plasma membrane"/>
    <property type="evidence" value="ECO:0007669"/>
    <property type="project" value="TreeGrafter"/>
</dbReference>
<dbReference type="Gene3D" id="3.40.710.10">
    <property type="entry name" value="DD-peptidase/beta-lactamase superfamily"/>
    <property type="match status" value="1"/>
</dbReference>
<evidence type="ECO:0000256" key="4">
    <source>
        <dbReference type="SAM" id="Phobius"/>
    </source>
</evidence>
<reference evidence="7 8" key="1">
    <citation type="submission" date="2018-06" db="EMBL/GenBank/DDBJ databases">
        <title>Draft Genome Sequence of a Novel Marine Bacterium Related to the Verrucomicrobia.</title>
        <authorList>
            <person name="Vosseberg J."/>
            <person name="Martijn J."/>
            <person name="Ettema T.J.G."/>
        </authorList>
    </citation>
    <scope>NUCLEOTIDE SEQUENCE [LARGE SCALE GENOMIC DNA]</scope>
    <source>
        <strain evidence="7">TARA_B100001123</strain>
    </source>
</reference>
<evidence type="ECO:0000256" key="1">
    <source>
        <dbReference type="ARBA" id="ARBA00004370"/>
    </source>
</evidence>
<dbReference type="Proteomes" id="UP000247465">
    <property type="component" value="Chromosome"/>
</dbReference>
<dbReference type="InterPro" id="IPR050515">
    <property type="entry name" value="Beta-lactam/transpept"/>
</dbReference>
<dbReference type="InterPro" id="IPR012338">
    <property type="entry name" value="Beta-lactam/transpept-like"/>
</dbReference>
<evidence type="ECO:0000313" key="7">
    <source>
        <dbReference type="EMBL" id="AWT60202.1"/>
    </source>
</evidence>
<dbReference type="InterPro" id="IPR001460">
    <property type="entry name" value="PCN-bd_Tpept"/>
</dbReference>
<keyword evidence="4" id="KW-0812">Transmembrane</keyword>
<dbReference type="AlphaFoldDB" id="A0A2Z4AQM7"/>
<proteinExistence type="predicted"/>
<dbReference type="SUPFAM" id="SSF56519">
    <property type="entry name" value="Penicillin binding protein dimerisation domain"/>
    <property type="match status" value="1"/>
</dbReference>
<dbReference type="PANTHER" id="PTHR30627">
    <property type="entry name" value="PEPTIDOGLYCAN D,D-TRANSPEPTIDASE"/>
    <property type="match status" value="1"/>
</dbReference>